<evidence type="ECO:0000313" key="1">
    <source>
        <dbReference type="EMBL" id="PYF06946.1"/>
    </source>
</evidence>
<keyword evidence="2" id="KW-1185">Reference proteome</keyword>
<dbReference type="Proteomes" id="UP000247727">
    <property type="component" value="Unassembled WGS sequence"/>
</dbReference>
<reference evidence="1 2" key="1">
    <citation type="submission" date="2018-06" db="EMBL/GenBank/DDBJ databases">
        <title>Genomic Encyclopedia of Type Strains, Phase III (KMG-III): the genomes of soil and plant-associated and newly described type strains.</title>
        <authorList>
            <person name="Whitman W."/>
        </authorList>
    </citation>
    <scope>NUCLEOTIDE SEQUENCE [LARGE SCALE GENOMIC DNA]</scope>
    <source>
        <strain evidence="1 2">JA737</strain>
    </source>
</reference>
<sequence>MDLNADIVNEEISRIAREKWGRDNRVLLVSQLGSRISADVKKFITESGGGLKRYIANQNGAKFRYIDFPSKGGAIAPRDLTSHLSDDDLEASFRSGGAISSSSDLRAPVYRREIWMAFQSAIAEGSRRYIRFDSHGRPEAIDLDREIENPSEAFEVLGKDIVLGAVGIEGKLSVGASIKAWAERNSIELTRIEFKPGHPVKNNKTASAESKRKPYLADALNLLSDEELRRISIPADLVMAMMRRLTLN</sequence>
<comment type="caution">
    <text evidence="1">The sequence shown here is derived from an EMBL/GenBank/DDBJ whole genome shotgun (WGS) entry which is preliminary data.</text>
</comment>
<dbReference type="EMBL" id="QJTK01000022">
    <property type="protein sequence ID" value="PYF06946.1"/>
    <property type="molecule type" value="Genomic_DNA"/>
</dbReference>
<dbReference type="RefSeq" id="WP_146227949.1">
    <property type="nucleotide sequence ID" value="NZ_QJTK01000022.1"/>
</dbReference>
<dbReference type="AlphaFoldDB" id="A0A318TQ37"/>
<accession>A0A318TQ37</accession>
<protein>
    <submittedName>
        <fullName evidence="1">Uncharacterized protein</fullName>
    </submittedName>
</protein>
<organism evidence="1 2">
    <name type="scientific">Rhodobacter viridis</name>
    <dbReference type="NCBI Taxonomy" id="1054202"/>
    <lineage>
        <taxon>Bacteria</taxon>
        <taxon>Pseudomonadati</taxon>
        <taxon>Pseudomonadota</taxon>
        <taxon>Alphaproteobacteria</taxon>
        <taxon>Rhodobacterales</taxon>
        <taxon>Rhodobacter group</taxon>
        <taxon>Rhodobacter</taxon>
    </lineage>
</organism>
<evidence type="ECO:0000313" key="2">
    <source>
        <dbReference type="Proteomes" id="UP000247727"/>
    </source>
</evidence>
<name>A0A318TQ37_9RHOB</name>
<gene>
    <name evidence="1" type="ORF">C8J30_12229</name>
</gene>
<proteinExistence type="predicted"/>